<gene>
    <name evidence="2" type="ORF">BCR43DRAFT_443946</name>
</gene>
<reference evidence="2 3" key="1">
    <citation type="submission" date="2016-07" db="EMBL/GenBank/DDBJ databases">
        <title>Pervasive Adenine N6-methylation of Active Genes in Fungi.</title>
        <authorList>
            <consortium name="DOE Joint Genome Institute"/>
            <person name="Mondo S.J."/>
            <person name="Dannebaum R.O."/>
            <person name="Kuo R.C."/>
            <person name="Labutti K."/>
            <person name="Haridas S."/>
            <person name="Kuo A."/>
            <person name="Salamov A."/>
            <person name="Ahrendt S.R."/>
            <person name="Lipzen A."/>
            <person name="Sullivan W."/>
            <person name="Andreopoulos W.B."/>
            <person name="Clum A."/>
            <person name="Lindquist E."/>
            <person name="Daum C."/>
            <person name="Ramamoorthy G.K."/>
            <person name="Gryganskyi A."/>
            <person name="Culley D."/>
            <person name="Magnuson J.K."/>
            <person name="James T.Y."/>
            <person name="O'Malley M.A."/>
            <person name="Stajich J.E."/>
            <person name="Spatafora J.W."/>
            <person name="Visel A."/>
            <person name="Grigoriev I.V."/>
        </authorList>
    </citation>
    <scope>NUCLEOTIDE SEQUENCE [LARGE SCALE GENOMIC DNA]</scope>
    <source>
        <strain evidence="2 3">NRRL 2496</strain>
    </source>
</reference>
<evidence type="ECO:0000313" key="3">
    <source>
        <dbReference type="Proteomes" id="UP000242180"/>
    </source>
</evidence>
<proteinExistence type="predicted"/>
<dbReference type="Proteomes" id="UP000242180">
    <property type="component" value="Unassembled WGS sequence"/>
</dbReference>
<organism evidence="2 3">
    <name type="scientific">Syncephalastrum racemosum</name>
    <name type="common">Filamentous fungus</name>
    <dbReference type="NCBI Taxonomy" id="13706"/>
    <lineage>
        <taxon>Eukaryota</taxon>
        <taxon>Fungi</taxon>
        <taxon>Fungi incertae sedis</taxon>
        <taxon>Mucoromycota</taxon>
        <taxon>Mucoromycotina</taxon>
        <taxon>Mucoromycetes</taxon>
        <taxon>Mucorales</taxon>
        <taxon>Syncephalastraceae</taxon>
        <taxon>Syncephalastrum</taxon>
    </lineage>
</organism>
<dbReference type="EMBL" id="MCGN01000008">
    <property type="protein sequence ID" value="ORY94078.1"/>
    <property type="molecule type" value="Genomic_DNA"/>
</dbReference>
<sequence>MVAGAKHYFESQHGITIPDHAITSIALEGEGKVEERVQRLYENLMKSDTWLDAIESADIILWATHSQGTPVSIMLLQRLIEEKRIQLSRQSICVLAMAGIAHGPFPFLKGSLIVKYFEADAARELFEFMDSNSDISQKFRSALTYLLHHGIKLLLVGSMQDQVVPLYSAIMAGAYHPSILRAIYIDGHIYSKDDFLVNLITFALRLRNAGFSDHGLLTHISEVLAGNLYAWEGGHSTIYEERDVYTMAVQYLFETEPFGNLALPTRSTTTDPGPQLEVFQAKMRQNPFYLPWAMRGICDDARVLGDETFSRELDTLRSLFDQWVPSSTRLREVKFRLEPLKARL</sequence>
<dbReference type="OMA" id="IILWATH"/>
<name>A0A1X2H6G6_SYNRA</name>
<dbReference type="OrthoDB" id="5598028at2759"/>
<dbReference type="PANTHER" id="PTHR47349:SF1">
    <property type="entry name" value="AER328WP"/>
    <property type="match status" value="1"/>
</dbReference>
<dbReference type="AlphaFoldDB" id="A0A1X2H6G6"/>
<accession>A0A1X2H6G6</accession>
<dbReference type="InterPro" id="IPR058934">
    <property type="entry name" value="YMC020W-like"/>
</dbReference>
<comment type="caution">
    <text evidence="2">The sequence shown here is derived from an EMBL/GenBank/DDBJ whole genome shotgun (WGS) entry which is preliminary data.</text>
</comment>
<dbReference type="PANTHER" id="PTHR47349">
    <property type="entry name" value="CHROMOSOME 8, WHOLE GENOME SHOTGUN SEQUENCE"/>
    <property type="match status" value="1"/>
</dbReference>
<protein>
    <recommendedName>
        <fullName evidence="1">YMC020W-like alpha/beta hydrolase domain-containing protein</fullName>
    </recommendedName>
</protein>
<dbReference type="Pfam" id="PF26147">
    <property type="entry name" value="AB_HYDROLASE_YMC0-YMC35"/>
    <property type="match status" value="1"/>
</dbReference>
<dbReference type="InParanoid" id="A0A1X2H6G6"/>
<evidence type="ECO:0000313" key="2">
    <source>
        <dbReference type="EMBL" id="ORY94078.1"/>
    </source>
</evidence>
<dbReference type="InterPro" id="IPR058933">
    <property type="entry name" value="YMC020W-like_ab_hydrolase"/>
</dbReference>
<feature type="domain" description="YMC020W-like alpha/beta hydrolase" evidence="1">
    <location>
        <begin position="7"/>
        <end position="299"/>
    </location>
</feature>
<keyword evidence="3" id="KW-1185">Reference proteome</keyword>
<evidence type="ECO:0000259" key="1">
    <source>
        <dbReference type="Pfam" id="PF26147"/>
    </source>
</evidence>